<evidence type="ECO:0000256" key="4">
    <source>
        <dbReference type="ARBA" id="ARBA00022723"/>
    </source>
</evidence>
<dbReference type="GO" id="GO:0008299">
    <property type="term" value="P:isoprenoid biosynthetic process"/>
    <property type="evidence" value="ECO:0007669"/>
    <property type="project" value="UniProtKB-KW"/>
</dbReference>
<dbReference type="OrthoDB" id="1792811at2"/>
<gene>
    <name evidence="8" type="ORF">PaecuDRAFT_2483</name>
</gene>
<organism evidence="8 9">
    <name type="scientific">Paenibacillus curdlanolyticus YK9</name>
    <dbReference type="NCBI Taxonomy" id="717606"/>
    <lineage>
        <taxon>Bacteria</taxon>
        <taxon>Bacillati</taxon>
        <taxon>Bacillota</taxon>
        <taxon>Bacilli</taxon>
        <taxon>Bacillales</taxon>
        <taxon>Paenibacillaceae</taxon>
        <taxon>Paenibacillus</taxon>
    </lineage>
</organism>
<evidence type="ECO:0000256" key="1">
    <source>
        <dbReference type="ARBA" id="ARBA00001946"/>
    </source>
</evidence>
<keyword evidence="4" id="KW-0479">Metal-binding</keyword>
<dbReference type="Proteomes" id="UP000005387">
    <property type="component" value="Unassembled WGS sequence"/>
</dbReference>
<evidence type="ECO:0000256" key="3">
    <source>
        <dbReference type="ARBA" id="ARBA00022679"/>
    </source>
</evidence>
<evidence type="ECO:0000256" key="7">
    <source>
        <dbReference type="RuleBase" id="RU004466"/>
    </source>
</evidence>
<dbReference type="STRING" id="717606.PaecuDRAFT_2483"/>
<dbReference type="SFLD" id="SFLDS00005">
    <property type="entry name" value="Isoprenoid_Synthase_Type_I"/>
    <property type="match status" value="1"/>
</dbReference>
<dbReference type="PANTHER" id="PTHR43281:SF1">
    <property type="entry name" value="FARNESYL DIPHOSPHATE SYNTHASE"/>
    <property type="match status" value="1"/>
</dbReference>
<dbReference type="RefSeq" id="WP_006038477.1">
    <property type="nucleotide sequence ID" value="NZ_AEDD01000006.1"/>
</dbReference>
<evidence type="ECO:0000313" key="9">
    <source>
        <dbReference type="Proteomes" id="UP000005387"/>
    </source>
</evidence>
<dbReference type="CDD" id="cd00867">
    <property type="entry name" value="Trans_IPPS"/>
    <property type="match status" value="1"/>
</dbReference>
<accession>E0I9Z6</accession>
<sequence>MSTVYATINARLRTAGAGALYEPELRQLAEQFIAYKQSEGGIFGELTALHCRMLGGDEQLADAGAAAVELMILALDIYDDLQDKDNPKVPWSQIDPAIALNVAIGLQSLSMDLILTVPGPSDRKLRAATYLNQGVLRAVNGQHTDLRNEPMTEEECLQMIEEKSGSLVAAACLVGAALATDEHAELIGAYGRAIGIAAQLRNDVEGMQRWETRNDLLERKQTLPIQYVLEQQSEEAALVRSYYDGEITQAELLKRKAEIMDYIQGCGSVEYGLVHAKLKQYEAEAGIDQLPVDEMWKERLRGFA</sequence>
<protein>
    <submittedName>
        <fullName evidence="8">Polyprenyl synthetase</fullName>
    </submittedName>
</protein>
<dbReference type="Pfam" id="PF00348">
    <property type="entry name" value="polyprenyl_synt"/>
    <property type="match status" value="1"/>
</dbReference>
<dbReference type="GO" id="GO:0004659">
    <property type="term" value="F:prenyltransferase activity"/>
    <property type="evidence" value="ECO:0007669"/>
    <property type="project" value="InterPro"/>
</dbReference>
<dbReference type="SUPFAM" id="SSF48576">
    <property type="entry name" value="Terpenoid synthases"/>
    <property type="match status" value="1"/>
</dbReference>
<dbReference type="InterPro" id="IPR000092">
    <property type="entry name" value="Polyprenyl_synt"/>
</dbReference>
<dbReference type="InterPro" id="IPR033965">
    <property type="entry name" value="ComQ"/>
</dbReference>
<evidence type="ECO:0000313" key="8">
    <source>
        <dbReference type="EMBL" id="EFM10573.1"/>
    </source>
</evidence>
<proteinExistence type="inferred from homology"/>
<keyword evidence="6" id="KW-0414">Isoprene biosynthesis</keyword>
<name>E0I9Z6_9BACL</name>
<keyword evidence="9" id="KW-1185">Reference proteome</keyword>
<comment type="cofactor">
    <cofactor evidence="1">
        <name>Mg(2+)</name>
        <dbReference type="ChEBI" id="CHEBI:18420"/>
    </cofactor>
</comment>
<dbReference type="Gene3D" id="1.10.600.10">
    <property type="entry name" value="Farnesyl Diphosphate Synthase"/>
    <property type="match status" value="1"/>
</dbReference>
<dbReference type="GO" id="GO:0046872">
    <property type="term" value="F:metal ion binding"/>
    <property type="evidence" value="ECO:0007669"/>
    <property type="project" value="UniProtKB-KW"/>
</dbReference>
<dbReference type="SFLD" id="SFLDG01211">
    <property type="entry name" value="Competence_Regulatory_Protein"/>
    <property type="match status" value="1"/>
</dbReference>
<dbReference type="EMBL" id="AEDD01000006">
    <property type="protein sequence ID" value="EFM10573.1"/>
    <property type="molecule type" value="Genomic_DNA"/>
</dbReference>
<evidence type="ECO:0000256" key="5">
    <source>
        <dbReference type="ARBA" id="ARBA00022842"/>
    </source>
</evidence>
<dbReference type="AlphaFoldDB" id="E0I9Z6"/>
<comment type="similarity">
    <text evidence="2 7">Belongs to the FPP/GGPP synthase family.</text>
</comment>
<dbReference type="PANTHER" id="PTHR43281">
    <property type="entry name" value="FARNESYL DIPHOSPHATE SYNTHASE"/>
    <property type="match status" value="1"/>
</dbReference>
<dbReference type="eggNOG" id="COG0142">
    <property type="taxonomic scope" value="Bacteria"/>
</dbReference>
<keyword evidence="5" id="KW-0460">Magnesium</keyword>
<keyword evidence="3 7" id="KW-0808">Transferase</keyword>
<evidence type="ECO:0000256" key="2">
    <source>
        <dbReference type="ARBA" id="ARBA00006706"/>
    </source>
</evidence>
<reference evidence="8 9" key="1">
    <citation type="submission" date="2010-07" db="EMBL/GenBank/DDBJ databases">
        <title>The draft genome of Paenibacillus curdlanolyticus YK9.</title>
        <authorList>
            <consortium name="US DOE Joint Genome Institute (JGI-PGF)"/>
            <person name="Lucas S."/>
            <person name="Copeland A."/>
            <person name="Lapidus A."/>
            <person name="Cheng J.-F."/>
            <person name="Bruce D."/>
            <person name="Goodwin L."/>
            <person name="Pitluck S."/>
            <person name="Land M.L."/>
            <person name="Hauser L."/>
            <person name="Chang Y.-J."/>
            <person name="Jeffries C."/>
            <person name="Anderson I.J."/>
            <person name="Johnson E."/>
            <person name="Loganathan U."/>
            <person name="Mulhopadhyay B."/>
            <person name="Kyrpides N."/>
            <person name="Woyke T.J."/>
        </authorList>
    </citation>
    <scope>NUCLEOTIDE SEQUENCE [LARGE SCALE GENOMIC DNA]</scope>
    <source>
        <strain evidence="8 9">YK9</strain>
    </source>
</reference>
<dbReference type="InterPro" id="IPR008949">
    <property type="entry name" value="Isoprenoid_synthase_dom_sf"/>
</dbReference>
<evidence type="ECO:0000256" key="6">
    <source>
        <dbReference type="ARBA" id="ARBA00023229"/>
    </source>
</evidence>